<feature type="domain" description="Radical SAM core" evidence="13">
    <location>
        <begin position="10"/>
        <end position="234"/>
    </location>
</feature>
<dbReference type="InterPro" id="IPR010505">
    <property type="entry name" value="MoaA_twitch"/>
</dbReference>
<dbReference type="EC" id="4.1.99.22" evidence="1 12"/>
<dbReference type="UniPathway" id="UPA00344"/>
<dbReference type="CDD" id="cd21117">
    <property type="entry name" value="Twitch_MoaA"/>
    <property type="match status" value="1"/>
</dbReference>
<dbReference type="CDD" id="cd01335">
    <property type="entry name" value="Radical_SAM"/>
    <property type="match status" value="1"/>
</dbReference>
<sequence>MYKFNNLVDGYGRRLTYLRISVTDRCNLRCVYCMPESGVSIIKHEDIISYEDILRLVRILSIHGLNKVRITGGEPLARKGLIGFVQKLSEIKDINNISMTTNGILLDKYAHGLFDAGLKRINISLDSLNEEKFKKITRTGRLETVLKNIELAKKIGYNPIKINTVLIRGINDDEIIDFVNFARKFELNLRFIEYMPIGGNIADAVSSQEIEEKIKLEFDDFKPKKSKIKYNNVSDENVYDNKLSVYDGVSRIFGFDDNDAVIGFISPMSEHFCGDCNRLRLTASGNLRLCLFYDEEYNIKDILKESDDEIVFEKISNIVKLKHFKHNFKEKTEKKGDISWANDFMNSIGG</sequence>
<keyword evidence="7 12" id="KW-0411">Iron-sulfur</keyword>
<dbReference type="GO" id="GO:0061798">
    <property type="term" value="F:GTP 3',8'-cyclase activity"/>
    <property type="evidence" value="ECO:0007669"/>
    <property type="project" value="UniProtKB-UniRule"/>
</dbReference>
<dbReference type="InterPro" id="IPR013785">
    <property type="entry name" value="Aldolase_TIM"/>
</dbReference>
<dbReference type="GO" id="GO:0005525">
    <property type="term" value="F:GTP binding"/>
    <property type="evidence" value="ECO:0007669"/>
    <property type="project" value="UniProtKB-UniRule"/>
</dbReference>
<dbReference type="PANTHER" id="PTHR22960:SF0">
    <property type="entry name" value="MOLYBDENUM COFACTOR BIOSYNTHESIS PROTEIN 1"/>
    <property type="match status" value="1"/>
</dbReference>
<evidence type="ECO:0000313" key="15">
    <source>
        <dbReference type="Proteomes" id="UP000322454"/>
    </source>
</evidence>
<dbReference type="GO" id="GO:0046872">
    <property type="term" value="F:metal ion binding"/>
    <property type="evidence" value="ECO:0007669"/>
    <property type="project" value="UniProtKB-KW"/>
</dbReference>
<proteinExistence type="inferred from homology"/>
<evidence type="ECO:0000259" key="13">
    <source>
        <dbReference type="PROSITE" id="PS51918"/>
    </source>
</evidence>
<keyword evidence="5 12" id="KW-0547">Nucleotide-binding</keyword>
<organism evidence="14 15">
    <name type="scientific">Candidatus Acidulodesulfobacterium acidiphilum</name>
    <dbReference type="NCBI Taxonomy" id="2597224"/>
    <lineage>
        <taxon>Bacteria</taxon>
        <taxon>Deltaproteobacteria</taxon>
        <taxon>Candidatus Acidulodesulfobacterales</taxon>
        <taxon>Candidatus Acidulodesulfobacterium</taxon>
    </lineage>
</organism>
<dbReference type="SMART" id="SM00729">
    <property type="entry name" value="Elp3"/>
    <property type="match status" value="1"/>
</dbReference>
<evidence type="ECO:0000256" key="12">
    <source>
        <dbReference type="HAMAP-Rule" id="MF_01225"/>
    </source>
</evidence>
<evidence type="ECO:0000256" key="6">
    <source>
        <dbReference type="ARBA" id="ARBA00023004"/>
    </source>
</evidence>
<keyword evidence="6 12" id="KW-0408">Iron</keyword>
<evidence type="ECO:0000256" key="5">
    <source>
        <dbReference type="ARBA" id="ARBA00022741"/>
    </source>
</evidence>
<evidence type="ECO:0000256" key="9">
    <source>
        <dbReference type="ARBA" id="ARBA00023150"/>
    </source>
</evidence>
<keyword evidence="10 12" id="KW-0456">Lyase</keyword>
<dbReference type="InterPro" id="IPR006638">
    <property type="entry name" value="Elp3/MiaA/NifB-like_rSAM"/>
</dbReference>
<feature type="binding site" evidence="12">
    <location>
        <begin position="278"/>
        <end position="280"/>
    </location>
    <ligand>
        <name>GTP</name>
        <dbReference type="ChEBI" id="CHEBI:37565"/>
    </ligand>
</feature>
<feature type="binding site" evidence="12">
    <location>
        <position position="19"/>
    </location>
    <ligand>
        <name>GTP</name>
        <dbReference type="ChEBI" id="CHEBI:37565"/>
    </ligand>
</feature>
<dbReference type="Pfam" id="PF04055">
    <property type="entry name" value="Radical_SAM"/>
    <property type="match status" value="1"/>
</dbReference>
<dbReference type="Pfam" id="PF06463">
    <property type="entry name" value="Mob_synth_C"/>
    <property type="match status" value="1"/>
</dbReference>
<keyword evidence="2 12" id="KW-0004">4Fe-4S</keyword>
<feature type="binding site" evidence="12">
    <location>
        <position position="161"/>
    </location>
    <ligand>
        <name>GTP</name>
        <dbReference type="ChEBI" id="CHEBI:37565"/>
    </ligand>
</feature>
<feature type="binding site" evidence="12">
    <location>
        <position position="69"/>
    </location>
    <ligand>
        <name>GTP</name>
        <dbReference type="ChEBI" id="CHEBI:37565"/>
    </ligand>
</feature>
<dbReference type="Gene3D" id="3.20.20.70">
    <property type="entry name" value="Aldolase class I"/>
    <property type="match status" value="1"/>
</dbReference>
<keyword evidence="3 12" id="KW-0949">S-adenosyl-L-methionine</keyword>
<dbReference type="InterPro" id="IPR007197">
    <property type="entry name" value="rSAM"/>
</dbReference>
<dbReference type="NCBIfam" id="NF001199">
    <property type="entry name" value="PRK00164.2-1"/>
    <property type="match status" value="1"/>
</dbReference>
<evidence type="ECO:0000256" key="1">
    <source>
        <dbReference type="ARBA" id="ARBA00012167"/>
    </source>
</evidence>
<dbReference type="InterPro" id="IPR058240">
    <property type="entry name" value="rSAM_sf"/>
</dbReference>
<feature type="binding site" evidence="12">
    <location>
        <position position="30"/>
    </location>
    <ligand>
        <name>[4Fe-4S] cluster</name>
        <dbReference type="ChEBI" id="CHEBI:49883"/>
        <label>1</label>
        <note>4Fe-4S-S-AdoMet</note>
    </ligand>
</feature>
<name>A0A520XHG8_9DELT</name>
<comment type="pathway">
    <text evidence="12">Cofactor biosynthesis; molybdopterin biosynthesis.</text>
</comment>
<dbReference type="GO" id="GO:0051539">
    <property type="term" value="F:4 iron, 4 sulfur cluster binding"/>
    <property type="evidence" value="ECO:0007669"/>
    <property type="project" value="UniProtKB-UniRule"/>
</dbReference>
<keyword evidence="4 12" id="KW-0479">Metal-binding</keyword>
<evidence type="ECO:0000256" key="2">
    <source>
        <dbReference type="ARBA" id="ARBA00022485"/>
    </source>
</evidence>
<feature type="binding site" evidence="12">
    <location>
        <position position="276"/>
    </location>
    <ligand>
        <name>[4Fe-4S] cluster</name>
        <dbReference type="ChEBI" id="CHEBI:49883"/>
        <label>2</label>
        <note>4Fe-4S-substrate</note>
    </ligand>
</feature>
<feature type="binding site" evidence="12">
    <location>
        <position position="195"/>
    </location>
    <ligand>
        <name>S-adenosyl-L-methionine</name>
        <dbReference type="ChEBI" id="CHEBI:59789"/>
    </ligand>
</feature>
<dbReference type="PROSITE" id="PS01305">
    <property type="entry name" value="MOAA_NIFB_PQQE"/>
    <property type="match status" value="1"/>
</dbReference>
<comment type="caution">
    <text evidence="14">The sequence shown here is derived from an EMBL/GenBank/DDBJ whole genome shotgun (WGS) entry which is preliminary data.</text>
</comment>
<dbReference type="GO" id="GO:1904047">
    <property type="term" value="F:S-adenosyl-L-methionine binding"/>
    <property type="evidence" value="ECO:0007669"/>
    <property type="project" value="UniProtKB-UniRule"/>
</dbReference>
<dbReference type="SFLD" id="SFLDG01067">
    <property type="entry name" value="SPASM/twitch_domain_containing"/>
    <property type="match status" value="1"/>
</dbReference>
<comment type="similarity">
    <text evidence="12">Belongs to the radical SAM superfamily. MoaA family.</text>
</comment>
<dbReference type="HAMAP" id="MF_01225_B">
    <property type="entry name" value="MoaA_B"/>
    <property type="match status" value="1"/>
</dbReference>
<dbReference type="InterPro" id="IPR050105">
    <property type="entry name" value="MoCo_biosynth_MoaA/MoaC"/>
</dbReference>
<comment type="function">
    <text evidence="12">Catalyzes the cyclization of GTP to (8S)-3',8-cyclo-7,8-dihydroguanosine 5'-triphosphate.</text>
</comment>
<evidence type="ECO:0000256" key="11">
    <source>
        <dbReference type="ARBA" id="ARBA00048697"/>
    </source>
</evidence>
<dbReference type="SFLD" id="SFLDS00029">
    <property type="entry name" value="Radical_SAM"/>
    <property type="match status" value="1"/>
</dbReference>
<dbReference type="GO" id="GO:0061799">
    <property type="term" value="F:cyclic pyranopterin monophosphate synthase activity"/>
    <property type="evidence" value="ECO:0007669"/>
    <property type="project" value="TreeGrafter"/>
</dbReference>
<feature type="binding site" evidence="12">
    <location>
        <position position="273"/>
    </location>
    <ligand>
        <name>[4Fe-4S] cluster</name>
        <dbReference type="ChEBI" id="CHEBI:49883"/>
        <label>2</label>
        <note>4Fe-4S-substrate</note>
    </ligand>
</feature>
<accession>A0A520XHG8</accession>
<feature type="binding site" evidence="12">
    <location>
        <position position="100"/>
    </location>
    <ligand>
        <name>GTP</name>
        <dbReference type="ChEBI" id="CHEBI:37565"/>
    </ligand>
</feature>
<comment type="cofactor">
    <cofactor evidence="12">
        <name>[4Fe-4S] cluster</name>
        <dbReference type="ChEBI" id="CHEBI:49883"/>
    </cofactor>
    <text evidence="12">Binds 2 [4Fe-4S] clusters. Binds 1 [4Fe-4S] cluster coordinated with 3 cysteines and an exchangeable S-adenosyl-L-methionine and 1 [4Fe-4S] cluster coordinated with 3 cysteines and the GTP-derived substrate.</text>
</comment>
<evidence type="ECO:0000256" key="7">
    <source>
        <dbReference type="ARBA" id="ARBA00023014"/>
    </source>
</evidence>
<dbReference type="SUPFAM" id="SSF102114">
    <property type="entry name" value="Radical SAM enzymes"/>
    <property type="match status" value="1"/>
</dbReference>
<dbReference type="SFLD" id="SFLDG01383">
    <property type="entry name" value="cyclic_pyranopterin_phosphate"/>
    <property type="match status" value="1"/>
</dbReference>
<evidence type="ECO:0000256" key="4">
    <source>
        <dbReference type="ARBA" id="ARBA00022723"/>
    </source>
</evidence>
<comment type="subunit">
    <text evidence="12">Monomer and homodimer.</text>
</comment>
<dbReference type="AlphaFoldDB" id="A0A520XHG8"/>
<dbReference type="PROSITE" id="PS51918">
    <property type="entry name" value="RADICAL_SAM"/>
    <property type="match status" value="1"/>
</dbReference>
<feature type="binding site" evidence="12">
    <location>
        <position position="73"/>
    </location>
    <ligand>
        <name>S-adenosyl-L-methionine</name>
        <dbReference type="ChEBI" id="CHEBI:59789"/>
    </ligand>
</feature>
<evidence type="ECO:0000256" key="3">
    <source>
        <dbReference type="ARBA" id="ARBA00022691"/>
    </source>
</evidence>
<gene>
    <name evidence="12 14" type="primary">moaA</name>
    <name evidence="14" type="ORF">EVJ48_01095</name>
</gene>
<reference evidence="14 15" key="1">
    <citation type="submission" date="2019-01" db="EMBL/GenBank/DDBJ databases">
        <title>Insights into ecological role of a new deltaproteobacterial order Candidatus Sinidesulfobacterales (Sva0485) by metagenomics and metatranscriptomics.</title>
        <authorList>
            <person name="Tan S."/>
            <person name="Liu J."/>
            <person name="Fang Y."/>
            <person name="Hedlund B."/>
            <person name="Lian Z.-H."/>
            <person name="Huang L.-Y."/>
            <person name="Li J.-T."/>
            <person name="Huang L.-N."/>
            <person name="Li W.-J."/>
            <person name="Jiang H.-C."/>
            <person name="Dong H.-L."/>
            <person name="Shu W.-S."/>
        </authorList>
    </citation>
    <scope>NUCLEOTIDE SEQUENCE [LARGE SCALE GENOMIC DNA]</scope>
    <source>
        <strain evidence="14">AP4</strain>
    </source>
</reference>
<feature type="binding site" evidence="12">
    <location>
        <position position="32"/>
    </location>
    <ligand>
        <name>S-adenosyl-L-methionine</name>
        <dbReference type="ChEBI" id="CHEBI:59789"/>
    </ligand>
</feature>
<dbReference type="Proteomes" id="UP000322454">
    <property type="component" value="Unassembled WGS sequence"/>
</dbReference>
<dbReference type="InterPro" id="IPR013483">
    <property type="entry name" value="MoaA"/>
</dbReference>
<evidence type="ECO:0000313" key="14">
    <source>
        <dbReference type="EMBL" id="RZV40545.1"/>
    </source>
</evidence>
<evidence type="ECO:0000256" key="8">
    <source>
        <dbReference type="ARBA" id="ARBA00023134"/>
    </source>
</evidence>
<dbReference type="PANTHER" id="PTHR22960">
    <property type="entry name" value="MOLYBDOPTERIN COFACTOR SYNTHESIS PROTEIN A"/>
    <property type="match status" value="1"/>
</dbReference>
<comment type="catalytic activity">
    <reaction evidence="11 12">
        <text>GTP + AH2 + S-adenosyl-L-methionine = (8S)-3',8-cyclo-7,8-dihydroguanosine 5'-triphosphate + 5'-deoxyadenosine + L-methionine + A + H(+)</text>
        <dbReference type="Rhea" id="RHEA:49576"/>
        <dbReference type="ChEBI" id="CHEBI:13193"/>
        <dbReference type="ChEBI" id="CHEBI:15378"/>
        <dbReference type="ChEBI" id="CHEBI:17319"/>
        <dbReference type="ChEBI" id="CHEBI:17499"/>
        <dbReference type="ChEBI" id="CHEBI:37565"/>
        <dbReference type="ChEBI" id="CHEBI:57844"/>
        <dbReference type="ChEBI" id="CHEBI:59789"/>
        <dbReference type="ChEBI" id="CHEBI:131766"/>
        <dbReference type="EC" id="4.1.99.22"/>
    </reaction>
</comment>
<keyword evidence="8 12" id="KW-0342">GTP-binding</keyword>
<feature type="binding site" evidence="12">
    <location>
        <position position="26"/>
    </location>
    <ligand>
        <name>[4Fe-4S] cluster</name>
        <dbReference type="ChEBI" id="CHEBI:49883"/>
        <label>1</label>
        <note>4Fe-4S-S-AdoMet</note>
    </ligand>
</feature>
<keyword evidence="9 12" id="KW-0501">Molybdenum cofactor biosynthesis</keyword>
<feature type="binding site" evidence="12">
    <location>
        <position position="290"/>
    </location>
    <ligand>
        <name>[4Fe-4S] cluster</name>
        <dbReference type="ChEBI" id="CHEBI:49883"/>
        <label>2</label>
        <note>4Fe-4S-substrate</note>
    </ligand>
</feature>
<dbReference type="InterPro" id="IPR000385">
    <property type="entry name" value="MoaA_NifB_PqqE_Fe-S-bd_CS"/>
</dbReference>
<dbReference type="NCBIfam" id="TIGR02666">
    <property type="entry name" value="moaA"/>
    <property type="match status" value="1"/>
</dbReference>
<feature type="binding site" evidence="12">
    <location>
        <position position="33"/>
    </location>
    <ligand>
        <name>[4Fe-4S] cluster</name>
        <dbReference type="ChEBI" id="CHEBI:49883"/>
        <label>1</label>
        <note>4Fe-4S-S-AdoMet</note>
    </ligand>
</feature>
<dbReference type="SFLD" id="SFLDG01386">
    <property type="entry name" value="main_SPASM_domain-containing"/>
    <property type="match status" value="1"/>
</dbReference>
<dbReference type="GO" id="GO:0006777">
    <property type="term" value="P:Mo-molybdopterin cofactor biosynthetic process"/>
    <property type="evidence" value="ECO:0007669"/>
    <property type="project" value="UniProtKB-UniRule"/>
</dbReference>
<protein>
    <recommendedName>
        <fullName evidence="1 12">GTP 3',8-cyclase</fullName>
        <ecNumber evidence="1 12">4.1.99.22</ecNumber>
    </recommendedName>
    <alternativeName>
        <fullName evidence="12">Molybdenum cofactor biosynthesis protein A</fullName>
    </alternativeName>
</protein>
<feature type="binding site" evidence="12">
    <location>
        <position position="124"/>
    </location>
    <ligand>
        <name>S-adenosyl-L-methionine</name>
        <dbReference type="ChEBI" id="CHEBI:59789"/>
    </ligand>
</feature>
<evidence type="ECO:0000256" key="10">
    <source>
        <dbReference type="ARBA" id="ARBA00023239"/>
    </source>
</evidence>
<dbReference type="InterPro" id="IPR040064">
    <property type="entry name" value="MoaA-like"/>
</dbReference>
<dbReference type="EMBL" id="SHMQ01000001">
    <property type="protein sequence ID" value="RZV40545.1"/>
    <property type="molecule type" value="Genomic_DNA"/>
</dbReference>